<proteinExistence type="predicted"/>
<dbReference type="Proteomes" id="UP001172083">
    <property type="component" value="Unassembled WGS sequence"/>
</dbReference>
<evidence type="ECO:0000313" key="1">
    <source>
        <dbReference type="EMBL" id="MDN5216746.1"/>
    </source>
</evidence>
<dbReference type="InterPro" id="IPR032580">
    <property type="entry name" value="SatD"/>
</dbReference>
<gene>
    <name evidence="1" type="ORF">QQ020_32045</name>
</gene>
<organism evidence="1 2">
    <name type="scientific">Agaribacillus aureus</name>
    <dbReference type="NCBI Taxonomy" id="3051825"/>
    <lineage>
        <taxon>Bacteria</taxon>
        <taxon>Pseudomonadati</taxon>
        <taxon>Bacteroidota</taxon>
        <taxon>Cytophagia</taxon>
        <taxon>Cytophagales</taxon>
        <taxon>Splendidivirgaceae</taxon>
        <taxon>Agaribacillus</taxon>
    </lineage>
</organism>
<keyword evidence="2" id="KW-1185">Reference proteome</keyword>
<sequence length="206" mass="23818">MYYILMADIIKSSIRQGDTLMEDFKALVVDTNKAYKKHILSPLTITLGDEFQGVAKGAREAIELILALEEKIIKNQLDFKLRYVLNYGEIDTPLNKKNAHEMLGKGLTSARKQLNAMKKSKERFWVNLKNKEHNNLLSKALLIYQSFVDDWTAKQQKIAAVFLTESDYKTVAKTLDKDISSTWRREKSLKIKEYFALKELILDLIK</sequence>
<comment type="caution">
    <text evidence="1">The sequence shown here is derived from an EMBL/GenBank/DDBJ whole genome shotgun (WGS) entry which is preliminary data.</text>
</comment>
<evidence type="ECO:0000313" key="2">
    <source>
        <dbReference type="Proteomes" id="UP001172083"/>
    </source>
</evidence>
<protein>
    <submittedName>
        <fullName evidence="1">SatD family protein</fullName>
    </submittedName>
</protein>
<reference evidence="1" key="1">
    <citation type="submission" date="2023-06" db="EMBL/GenBank/DDBJ databases">
        <title>Genomic of Agaribacillus aureum.</title>
        <authorList>
            <person name="Wang G."/>
        </authorList>
    </citation>
    <scope>NUCLEOTIDE SEQUENCE</scope>
    <source>
        <strain evidence="1">BMA12</strain>
    </source>
</reference>
<dbReference type="Pfam" id="PF16264">
    <property type="entry name" value="SatD"/>
    <property type="match status" value="1"/>
</dbReference>
<dbReference type="RefSeq" id="WP_346762084.1">
    <property type="nucleotide sequence ID" value="NZ_JAUJEB010000010.1"/>
</dbReference>
<accession>A0ABT8LI82</accession>
<dbReference type="EMBL" id="JAUJEB010000010">
    <property type="protein sequence ID" value="MDN5216746.1"/>
    <property type="molecule type" value="Genomic_DNA"/>
</dbReference>
<name>A0ABT8LI82_9BACT</name>